<keyword evidence="2" id="KW-1185">Reference proteome</keyword>
<evidence type="ECO:0000313" key="1">
    <source>
        <dbReference type="EMBL" id="KAF6144805.1"/>
    </source>
</evidence>
<comment type="caution">
    <text evidence="1">The sequence shown here is derived from an EMBL/GenBank/DDBJ whole genome shotgun (WGS) entry which is preliminary data.</text>
</comment>
<accession>A0A7J7LQ68</accession>
<dbReference type="AlphaFoldDB" id="A0A7J7LQ68"/>
<reference evidence="1 2" key="1">
    <citation type="journal article" date="2020" name="IScience">
        <title>Genome Sequencing of the Endangered Kingdonia uniflora (Circaeasteraceae, Ranunculales) Reveals Potential Mechanisms of Evolutionary Specialization.</title>
        <authorList>
            <person name="Sun Y."/>
            <person name="Deng T."/>
            <person name="Zhang A."/>
            <person name="Moore M.J."/>
            <person name="Landis J.B."/>
            <person name="Lin N."/>
            <person name="Zhang H."/>
            <person name="Zhang X."/>
            <person name="Huang J."/>
            <person name="Zhang X."/>
            <person name="Sun H."/>
            <person name="Wang H."/>
        </authorList>
    </citation>
    <scope>NUCLEOTIDE SEQUENCE [LARGE SCALE GENOMIC DNA]</scope>
    <source>
        <strain evidence="1">TB1705</strain>
        <tissue evidence="1">Leaf</tissue>
    </source>
</reference>
<gene>
    <name evidence="1" type="ORF">GIB67_038904</name>
</gene>
<feature type="non-terminal residue" evidence="1">
    <location>
        <position position="1"/>
    </location>
</feature>
<sequence>FVGRRKLTVSDEIIDSEVVAPLHLIRFDYDHMEMDFHNGIEELLPIAVKDIITKNPQSKYLDIDHDHLAQVFGPVKMGCVNFMGPDVIKKFIQSTQLLRAQIMDDKESYIDLENGFSQYKVKNDARFESLKDMMLLLDHLDGASHLLIPYFLKAFNGLMALPILGSITTFEAIV</sequence>
<organism evidence="1 2">
    <name type="scientific">Kingdonia uniflora</name>
    <dbReference type="NCBI Taxonomy" id="39325"/>
    <lineage>
        <taxon>Eukaryota</taxon>
        <taxon>Viridiplantae</taxon>
        <taxon>Streptophyta</taxon>
        <taxon>Embryophyta</taxon>
        <taxon>Tracheophyta</taxon>
        <taxon>Spermatophyta</taxon>
        <taxon>Magnoliopsida</taxon>
        <taxon>Ranunculales</taxon>
        <taxon>Circaeasteraceae</taxon>
        <taxon>Kingdonia</taxon>
    </lineage>
</organism>
<dbReference type="OrthoDB" id="1913335at2759"/>
<proteinExistence type="predicted"/>
<name>A0A7J7LQ68_9MAGN</name>
<dbReference type="Proteomes" id="UP000541444">
    <property type="component" value="Unassembled WGS sequence"/>
</dbReference>
<protein>
    <submittedName>
        <fullName evidence="1">Uncharacterized protein</fullName>
    </submittedName>
</protein>
<dbReference type="EMBL" id="JACGCM010002109">
    <property type="protein sequence ID" value="KAF6144805.1"/>
    <property type="molecule type" value="Genomic_DNA"/>
</dbReference>
<evidence type="ECO:0000313" key="2">
    <source>
        <dbReference type="Proteomes" id="UP000541444"/>
    </source>
</evidence>